<organism evidence="3 4">
    <name type="scientific">Streptomyces glebosus</name>
    <dbReference type="NCBI Taxonomy" id="249580"/>
    <lineage>
        <taxon>Bacteria</taxon>
        <taxon>Bacillati</taxon>
        <taxon>Actinomycetota</taxon>
        <taxon>Actinomycetes</taxon>
        <taxon>Kitasatosporales</taxon>
        <taxon>Streptomycetaceae</taxon>
        <taxon>Streptomyces</taxon>
    </lineage>
</organism>
<evidence type="ECO:0000259" key="2">
    <source>
        <dbReference type="Pfam" id="PF01814"/>
    </source>
</evidence>
<protein>
    <submittedName>
        <fullName evidence="3">Hemerythrin</fullName>
    </submittedName>
</protein>
<feature type="compositionally biased region" description="Pro residues" evidence="1">
    <location>
        <begin position="151"/>
        <end position="160"/>
    </location>
</feature>
<dbReference type="InterPro" id="IPR012312">
    <property type="entry name" value="Hemerythrin-like"/>
</dbReference>
<feature type="region of interest" description="Disordered" evidence="1">
    <location>
        <begin position="143"/>
        <end position="166"/>
    </location>
</feature>
<dbReference type="RefSeq" id="WP_190144693.1">
    <property type="nucleotide sequence ID" value="NZ_BLIO01000001.1"/>
</dbReference>
<comment type="caution">
    <text evidence="3">The sequence shown here is derived from an EMBL/GenBank/DDBJ whole genome shotgun (WGS) entry which is preliminary data.</text>
</comment>
<proteinExistence type="predicted"/>
<dbReference type="PANTHER" id="PTHR35585">
    <property type="entry name" value="HHE DOMAIN PROTEIN (AFU_ORTHOLOGUE AFUA_4G00730)"/>
    <property type="match status" value="1"/>
</dbReference>
<keyword evidence="4" id="KW-1185">Reference proteome</keyword>
<name>A0A640SMN5_9ACTN</name>
<reference evidence="3 4" key="1">
    <citation type="submission" date="2019-12" db="EMBL/GenBank/DDBJ databases">
        <title>Whole genome shotgun sequence of Streptomyces hygroscopicus subsp. glebosus NBRC 13786.</title>
        <authorList>
            <person name="Ichikawa N."/>
            <person name="Kimura A."/>
            <person name="Kitahashi Y."/>
            <person name="Komaki H."/>
            <person name="Tamura T."/>
        </authorList>
    </citation>
    <scope>NUCLEOTIDE SEQUENCE [LARGE SCALE GENOMIC DNA]</scope>
    <source>
        <strain evidence="3 4">NBRC 13786</strain>
    </source>
</reference>
<dbReference type="EMBL" id="BLIO01000001">
    <property type="protein sequence ID" value="GFE12719.1"/>
    <property type="molecule type" value="Genomic_DNA"/>
</dbReference>
<evidence type="ECO:0000313" key="3">
    <source>
        <dbReference type="EMBL" id="GFE12719.1"/>
    </source>
</evidence>
<evidence type="ECO:0000313" key="4">
    <source>
        <dbReference type="Proteomes" id="UP000430079"/>
    </source>
</evidence>
<dbReference type="Proteomes" id="UP000430079">
    <property type="component" value="Unassembled WGS sequence"/>
</dbReference>
<dbReference type="Pfam" id="PF01814">
    <property type="entry name" value="Hemerythrin"/>
    <property type="match status" value="1"/>
</dbReference>
<dbReference type="Gene3D" id="1.20.120.520">
    <property type="entry name" value="nmb1532 protein domain like"/>
    <property type="match status" value="1"/>
</dbReference>
<feature type="domain" description="Hemerythrin-like" evidence="2">
    <location>
        <begin position="7"/>
        <end position="125"/>
    </location>
</feature>
<accession>A0A640SMN5</accession>
<gene>
    <name evidence="3" type="ORF">Sgleb_07660</name>
</gene>
<dbReference type="PANTHER" id="PTHR35585:SF1">
    <property type="entry name" value="HHE DOMAIN PROTEIN (AFU_ORTHOLOGUE AFUA_4G00730)"/>
    <property type="match status" value="1"/>
</dbReference>
<evidence type="ECO:0000256" key="1">
    <source>
        <dbReference type="SAM" id="MobiDB-lite"/>
    </source>
</evidence>
<dbReference type="AlphaFoldDB" id="A0A640SMN5"/>
<sequence>MGHGGDVIAELTADHREVDELFAQFSDAMPGSADRKRLVDAITIELVRHSVAEEQHLYPAVREHLEEGAALADKELADHARVEELLKELEEREPDDTDFDRLVVKLRTEVTAHVDDEENHLFAQLRNHVHPYVLESLGERVRAAKKTAPTRPHPAAPSAPPANKLLAPGLGLVDRARDYITGRGQ</sequence>